<dbReference type="EMBL" id="QLSV01000001">
    <property type="protein sequence ID" value="RAR50977.1"/>
    <property type="molecule type" value="Genomic_DNA"/>
</dbReference>
<evidence type="ECO:0000256" key="5">
    <source>
        <dbReference type="ARBA" id="ARBA00022915"/>
    </source>
</evidence>
<dbReference type="NCBIfam" id="NF008808">
    <property type="entry name" value="PRK11830.1"/>
    <property type="match status" value="1"/>
</dbReference>
<dbReference type="OrthoDB" id="9775362at2"/>
<keyword evidence="10" id="KW-1185">Reference proteome</keyword>
<keyword evidence="7" id="KW-0012">Acyltransferase</keyword>
<dbReference type="InterPro" id="IPR050179">
    <property type="entry name" value="Trans_hexapeptide_repeat"/>
</dbReference>
<dbReference type="PANTHER" id="PTHR43300">
    <property type="entry name" value="ACETYLTRANSFERASE"/>
    <property type="match status" value="1"/>
</dbReference>
<dbReference type="Proteomes" id="UP000249518">
    <property type="component" value="Unassembled WGS sequence"/>
</dbReference>
<evidence type="ECO:0000256" key="2">
    <source>
        <dbReference type="ARBA" id="ARBA00022605"/>
    </source>
</evidence>
<evidence type="ECO:0000256" key="1">
    <source>
        <dbReference type="ARBA" id="ARBA00007274"/>
    </source>
</evidence>
<name>A0A328X348_9FLAO</name>
<gene>
    <name evidence="9" type="ORF">B0I10_101149</name>
</gene>
<dbReference type="InterPro" id="IPR018357">
    <property type="entry name" value="Hexapep_transf_CS"/>
</dbReference>
<dbReference type="CDD" id="cd03350">
    <property type="entry name" value="LbH_THP_succinylT"/>
    <property type="match status" value="1"/>
</dbReference>
<dbReference type="PANTHER" id="PTHR43300:SF10">
    <property type="entry name" value="2,3,4,5-TETRAHYDROPYRIDINE-2,6-DICARBOXYLATE N-ACETYLTRANSFERASE"/>
    <property type="match status" value="1"/>
</dbReference>
<comment type="similarity">
    <text evidence="1">Belongs to the transferase hexapeptide repeat family.</text>
</comment>
<dbReference type="AlphaFoldDB" id="A0A328X348"/>
<evidence type="ECO:0000256" key="7">
    <source>
        <dbReference type="ARBA" id="ARBA00023315"/>
    </source>
</evidence>
<keyword evidence="2" id="KW-0028">Amino-acid biosynthesis</keyword>
<keyword evidence="3 9" id="KW-0808">Transferase</keyword>
<comment type="caution">
    <text evidence="9">The sequence shown here is derived from an EMBL/GenBank/DDBJ whole genome shotgun (WGS) entry which is preliminary data.</text>
</comment>
<proteinExistence type="inferred from homology"/>
<sequence length="271" mass="29633">MTELQPIIEKAWENRALLQEETTISAIRNVIDLLDNGKLRVAEPTTNGWQVNEWVKKAVVMYFPIQKMETWEAGIFEYHDKMLLKRDYAEKGIRVVPPAVARYGSYISKGVIMMPSYVNIGAYVDEGTMVDTWATVGSCAQIGKDVHLSGGVGIGGVLEPLQAAPVIIEDGAFIGSRCIVVEGIRVEKEAVLGANVVLTGSTKIIDVTGESPIEYKGYVPARSVVIPGTYTKKFPAGEFQVPCALIIGQRKPSTDLKTSLNDALREYNVAV</sequence>
<dbReference type="Gene3D" id="2.160.10.10">
    <property type="entry name" value="Hexapeptide repeat proteins"/>
    <property type="match status" value="1"/>
</dbReference>
<dbReference type="PROSITE" id="PS00101">
    <property type="entry name" value="HEXAPEP_TRANSFERASES"/>
    <property type="match status" value="1"/>
</dbReference>
<dbReference type="InterPro" id="IPR011004">
    <property type="entry name" value="Trimer_LpxA-like_sf"/>
</dbReference>
<dbReference type="Pfam" id="PF14805">
    <property type="entry name" value="THDPS_N_2"/>
    <property type="match status" value="1"/>
</dbReference>
<dbReference type="Pfam" id="PF14602">
    <property type="entry name" value="Hexapep_2"/>
    <property type="match status" value="1"/>
</dbReference>
<feature type="domain" description="Tetrahydrodipicolinate-N-succinyltransferase chain A" evidence="8">
    <location>
        <begin position="3"/>
        <end position="65"/>
    </location>
</feature>
<keyword evidence="6" id="KW-0457">Lysine biosynthesis</keyword>
<evidence type="ECO:0000256" key="3">
    <source>
        <dbReference type="ARBA" id="ARBA00022679"/>
    </source>
</evidence>
<dbReference type="GO" id="GO:0009085">
    <property type="term" value="P:lysine biosynthetic process"/>
    <property type="evidence" value="ECO:0007669"/>
    <property type="project" value="UniProtKB-KW"/>
</dbReference>
<dbReference type="GO" id="GO:0019877">
    <property type="term" value="P:diaminopimelate biosynthetic process"/>
    <property type="evidence" value="ECO:0007669"/>
    <property type="project" value="UniProtKB-KW"/>
</dbReference>
<keyword evidence="4" id="KW-0677">Repeat</keyword>
<dbReference type="SUPFAM" id="SSF51161">
    <property type="entry name" value="Trimeric LpxA-like enzymes"/>
    <property type="match status" value="1"/>
</dbReference>
<evidence type="ECO:0000256" key="6">
    <source>
        <dbReference type="ARBA" id="ARBA00023154"/>
    </source>
</evidence>
<evidence type="ECO:0000259" key="8">
    <source>
        <dbReference type="Pfam" id="PF14805"/>
    </source>
</evidence>
<evidence type="ECO:0000256" key="4">
    <source>
        <dbReference type="ARBA" id="ARBA00022737"/>
    </source>
</evidence>
<reference evidence="9 10" key="1">
    <citation type="submission" date="2018-06" db="EMBL/GenBank/DDBJ databases">
        <title>Genomic Encyclopedia of Type Strains, Phase III (KMG-III): the genomes of soil and plant-associated and newly described type strains.</title>
        <authorList>
            <person name="Whitman W."/>
        </authorList>
    </citation>
    <scope>NUCLEOTIDE SEQUENCE [LARGE SCALE GENOMIC DNA]</scope>
    <source>
        <strain evidence="9 10">CGMCC 1.12504</strain>
    </source>
</reference>
<keyword evidence="5" id="KW-0220">Diaminopimelate biosynthesis</keyword>
<dbReference type="InterPro" id="IPR037133">
    <property type="entry name" value="THP_succinylTrfase_N_sf"/>
</dbReference>
<protein>
    <submittedName>
        <fullName evidence="9">2,3,4,5-tetrahydropyridine-2-carboxylate N-succinyltransferase</fullName>
    </submittedName>
</protein>
<accession>A0A328X348</accession>
<evidence type="ECO:0000313" key="10">
    <source>
        <dbReference type="Proteomes" id="UP000249518"/>
    </source>
</evidence>
<dbReference type="Gene3D" id="1.10.166.10">
    <property type="entry name" value="Tetrahydrodipicolinate-N-succinyltransferase, N-terminal domain"/>
    <property type="match status" value="1"/>
</dbReference>
<dbReference type="InterPro" id="IPR001451">
    <property type="entry name" value="Hexapep"/>
</dbReference>
<evidence type="ECO:0000313" key="9">
    <source>
        <dbReference type="EMBL" id="RAR50977.1"/>
    </source>
</evidence>
<organism evidence="9 10">
    <name type="scientific">Flavobacterium lacus</name>
    <dbReference type="NCBI Taxonomy" id="1353778"/>
    <lineage>
        <taxon>Bacteria</taxon>
        <taxon>Pseudomonadati</taxon>
        <taxon>Bacteroidota</taxon>
        <taxon>Flavobacteriia</taxon>
        <taxon>Flavobacteriales</taxon>
        <taxon>Flavobacteriaceae</taxon>
        <taxon>Flavobacterium</taxon>
    </lineage>
</organism>
<dbReference type="GO" id="GO:0016746">
    <property type="term" value="F:acyltransferase activity"/>
    <property type="evidence" value="ECO:0007669"/>
    <property type="project" value="UniProtKB-KW"/>
</dbReference>
<dbReference type="RefSeq" id="WP_112084573.1">
    <property type="nucleotide sequence ID" value="NZ_QLSV01000001.1"/>
</dbReference>
<dbReference type="InterPro" id="IPR023180">
    <property type="entry name" value="THP_succinylTrfase_dom1"/>
</dbReference>